<reference evidence="1" key="1">
    <citation type="submission" date="2007-08" db="EMBL/GenBank/DDBJ databases">
        <authorList>
            <person name="Frangeul L."/>
        </authorList>
    </citation>
    <scope>NUCLEOTIDE SEQUENCE</scope>
    <source>
        <strain evidence="1">PCC 7806</strain>
    </source>
</reference>
<protein>
    <submittedName>
        <fullName evidence="1">Similar to tr|Q8YYT6|Q8YYT6</fullName>
    </submittedName>
</protein>
<dbReference type="InterPro" id="IPR027417">
    <property type="entry name" value="P-loop_NTPase"/>
</dbReference>
<dbReference type="Gene3D" id="3.40.50.300">
    <property type="entry name" value="P-loop containing nucleotide triphosphate hydrolases"/>
    <property type="match status" value="1"/>
</dbReference>
<gene>
    <name evidence="1" type="ORF">IPF_1877</name>
</gene>
<dbReference type="SUPFAM" id="SSF52540">
    <property type="entry name" value="P-loop containing nucleoside triphosphate hydrolases"/>
    <property type="match status" value="1"/>
</dbReference>
<organism evidence="1">
    <name type="scientific">Microcystis aeruginosa (strain PCC 7806)</name>
    <dbReference type="NCBI Taxonomy" id="267872"/>
    <lineage>
        <taxon>Bacteria</taxon>
        <taxon>Bacillati</taxon>
        <taxon>Cyanobacteriota</taxon>
        <taxon>Cyanophyceae</taxon>
        <taxon>Oscillatoriophycideae</taxon>
        <taxon>Chroococcales</taxon>
        <taxon>Microcystaceae</taxon>
        <taxon>Microcystis</taxon>
    </lineage>
</organism>
<name>A8YHF3_MICA7</name>
<accession>A8YHF3</accession>
<evidence type="ECO:0000313" key="1">
    <source>
        <dbReference type="EMBL" id="CAO88186.1"/>
    </source>
</evidence>
<dbReference type="EMBL" id="AM778943">
    <property type="protein sequence ID" value="CAO88186.1"/>
    <property type="molecule type" value="Genomic_DNA"/>
</dbReference>
<dbReference type="Pfam" id="PF14516">
    <property type="entry name" value="AAA_35"/>
    <property type="match status" value="1"/>
</dbReference>
<sequence length="473" mass="54035">MGFWGFGVLVQFPHFPIPPPPHSPTPLILMRDSLSSRLRVQQHCLNQVKLAVTKQGFSSQRSLAKEAEFSLATVSNFLTGKPVEQATFEQICRRLCLDWQEIAALNFELKTPPQDKIPVNSAAKSEKLETLPPYPNGAVPLGSPFYLERLPLEEQIRQEIKKPGALVRIKAPKEMGKTSLLLRMLDFAKQQGYRTVSLNLEQVDQTILADLNQFLRWLCANAARQLQLKPQLDEYWDEDLGSKISCTVYIQDYLLESITAPIVLAIDELNQIFEHPQVAKDFLPLLRSWYEESKTLPIWQKLRLIVVHSTEIYVPLQLNQSPFNVGFPAQLSHFSLEEVLQLAQRYQLTWENQEKVQQLMELVGGHPALVQTALYYLSREEITMTQILTSATSVTGIYAHHLRRHWAVLEQQPELAKALDRVMSAVEPVQLDPILAYKLSSMGLLKQSGDKVVPGYELYRRYFLEVKSSISYQ</sequence>
<proteinExistence type="predicted"/>
<dbReference type="AlphaFoldDB" id="A8YHF3"/>